<protein>
    <submittedName>
        <fullName evidence="1">Uncharacterized protein</fullName>
    </submittedName>
</protein>
<accession>X1IEA9</accession>
<name>X1IEA9_9ZZZZ</name>
<dbReference type="EMBL" id="BARU01043313">
    <property type="protein sequence ID" value="GAH80007.1"/>
    <property type="molecule type" value="Genomic_DNA"/>
</dbReference>
<feature type="non-terminal residue" evidence="1">
    <location>
        <position position="1"/>
    </location>
</feature>
<reference evidence="1" key="1">
    <citation type="journal article" date="2014" name="Front. Microbiol.">
        <title>High frequency of phylogenetically diverse reductive dehalogenase-homologous genes in deep subseafloor sedimentary metagenomes.</title>
        <authorList>
            <person name="Kawai M."/>
            <person name="Futagami T."/>
            <person name="Toyoda A."/>
            <person name="Takaki Y."/>
            <person name="Nishi S."/>
            <person name="Hori S."/>
            <person name="Arai W."/>
            <person name="Tsubouchi T."/>
            <person name="Morono Y."/>
            <person name="Uchiyama I."/>
            <person name="Ito T."/>
            <person name="Fujiyama A."/>
            <person name="Inagaki F."/>
            <person name="Takami H."/>
        </authorList>
    </citation>
    <scope>NUCLEOTIDE SEQUENCE</scope>
    <source>
        <strain evidence="1">Expedition CK06-06</strain>
    </source>
</reference>
<organism evidence="1">
    <name type="scientific">marine sediment metagenome</name>
    <dbReference type="NCBI Taxonomy" id="412755"/>
    <lineage>
        <taxon>unclassified sequences</taxon>
        <taxon>metagenomes</taxon>
        <taxon>ecological metagenomes</taxon>
    </lineage>
</organism>
<sequence length="95" mass="11223">VNQSFVIYFRVIASDNNKYWIGFSGNIKNTISKTKREFTRNQIYNTTEILMQENVISAFNLGFEHLKLNVMQIDCVRLRGSDQNINAIYFEFKFI</sequence>
<evidence type="ECO:0000313" key="1">
    <source>
        <dbReference type="EMBL" id="GAH80007.1"/>
    </source>
</evidence>
<gene>
    <name evidence="1" type="ORF">S03H2_66352</name>
</gene>
<dbReference type="AlphaFoldDB" id="X1IEA9"/>
<proteinExistence type="predicted"/>
<comment type="caution">
    <text evidence="1">The sequence shown here is derived from an EMBL/GenBank/DDBJ whole genome shotgun (WGS) entry which is preliminary data.</text>
</comment>